<evidence type="ECO:0000313" key="5">
    <source>
        <dbReference type="Proteomes" id="UP001142175"/>
    </source>
</evidence>
<evidence type="ECO:0000256" key="2">
    <source>
        <dbReference type="ARBA" id="ARBA00023239"/>
    </source>
</evidence>
<dbReference type="RefSeq" id="WP_258423475.1">
    <property type="nucleotide sequence ID" value="NZ_JANSUY010000007.1"/>
</dbReference>
<keyword evidence="5" id="KW-1185">Reference proteome</keyword>
<proteinExistence type="inferred from homology"/>
<dbReference type="CDD" id="cd11613">
    <property type="entry name" value="SAF_AH_GD"/>
    <property type="match status" value="1"/>
</dbReference>
<dbReference type="EMBL" id="JANSUY010000007">
    <property type="protein sequence ID" value="MCR9015620.1"/>
    <property type="molecule type" value="Genomic_DNA"/>
</dbReference>
<dbReference type="AlphaFoldDB" id="A0A9X2T2N1"/>
<gene>
    <name evidence="4" type="ORF">NU887_11275</name>
</gene>
<dbReference type="GO" id="GO:0016829">
    <property type="term" value="F:lyase activity"/>
    <property type="evidence" value="ECO:0007669"/>
    <property type="project" value="UniProtKB-KW"/>
</dbReference>
<protein>
    <submittedName>
        <fullName evidence="4">Altronate dehydratase family protein</fullName>
    </submittedName>
</protein>
<dbReference type="InterPro" id="IPR013974">
    <property type="entry name" value="SAF"/>
</dbReference>
<dbReference type="Pfam" id="PF04295">
    <property type="entry name" value="GD_AH_second"/>
    <property type="match status" value="1"/>
</dbReference>
<dbReference type="InterPro" id="IPR052172">
    <property type="entry name" value="UxaA_altronate/galactarate_dh"/>
</dbReference>
<dbReference type="Gene3D" id="2.30.130.110">
    <property type="match status" value="1"/>
</dbReference>
<dbReference type="Pfam" id="PF20629">
    <property type="entry name" value="GD_AH_C"/>
    <property type="match status" value="1"/>
</dbReference>
<dbReference type="InterPro" id="IPR007392">
    <property type="entry name" value="GD_AH_second"/>
</dbReference>
<dbReference type="InterPro" id="IPR048332">
    <property type="entry name" value="GD_AH_C"/>
</dbReference>
<comment type="similarity">
    <text evidence="1">Belongs to the UxaA family.</text>
</comment>
<name>A0A9X2T2N1_9BACT</name>
<evidence type="ECO:0000256" key="1">
    <source>
        <dbReference type="ARBA" id="ARBA00010986"/>
    </source>
</evidence>
<dbReference type="PANTHER" id="PTHR30536">
    <property type="entry name" value="ALTRONATE/GALACTARATE DEHYDRATASE"/>
    <property type="match status" value="1"/>
</dbReference>
<sequence length="551" mass="59381">MTGKPNTFIQIHEKDNVLVALVDLPAESIIDFGGKTIKLRQEIQAKHKFTIEPLAKEDLIYMYGTVVGRTKIDLPVGSLITTQNTVHEAAYFGKKTENYQWNPPSISRFQGRTFMGFHREDGQVGTANYWLIIPLVFCENRNVEVINDAFNDALGYGKTNPFKSMVKNMVRLHQEGKQEEIVNLNIEKAKEMESKLLFPNLDGIKVLDHQGGCGGTRRDSESLCALLAGYINNPNVAGATVLSLGCQNAQPSILKEKIQKINPELKKPLIILEQQKEGTEQQLLSEAIKKTFLGMVEANKQERKPAPLSKLTVGLECGGSDGFSGISANPAVGYASDLIVALGGTTMLSEFPELCGVEQELINRCTTDESADKFAALMKAYAASAVAVGSGFDMNPSPGNIKDGLITDAIKSAGAAKKGGTSPVTDVLDYAEYFQMPGLNLVCTPGNDVESTTAMAGSGANVMLFTTGLGTPTGNPIAPVIKISSNTKLANRMPDIIDIDTGGIISGEKSIPEMGEEILEIIIKVASGEVKPKAVLLAQDDFIPWKRGVSL</sequence>
<evidence type="ECO:0000259" key="3">
    <source>
        <dbReference type="SMART" id="SM00858"/>
    </source>
</evidence>
<comment type="caution">
    <text evidence="4">The sequence shown here is derived from an EMBL/GenBank/DDBJ whole genome shotgun (WGS) entry which is preliminary data.</text>
</comment>
<feature type="domain" description="SAF" evidence="3">
    <location>
        <begin position="15"/>
        <end position="86"/>
    </location>
</feature>
<dbReference type="Proteomes" id="UP001142175">
    <property type="component" value="Unassembled WGS sequence"/>
</dbReference>
<organism evidence="4 5">
    <name type="scientific">Aquiflexum gelatinilyticum</name>
    <dbReference type="NCBI Taxonomy" id="2961943"/>
    <lineage>
        <taxon>Bacteria</taxon>
        <taxon>Pseudomonadati</taxon>
        <taxon>Bacteroidota</taxon>
        <taxon>Cytophagia</taxon>
        <taxon>Cytophagales</taxon>
        <taxon>Cyclobacteriaceae</taxon>
        <taxon>Aquiflexum</taxon>
    </lineage>
</organism>
<dbReference type="InterPro" id="IPR044144">
    <property type="entry name" value="SAF_UxaA/GarD"/>
</dbReference>
<accession>A0A9X2T2N1</accession>
<evidence type="ECO:0000313" key="4">
    <source>
        <dbReference type="EMBL" id="MCR9015620.1"/>
    </source>
</evidence>
<reference evidence="4" key="1">
    <citation type="submission" date="2022-08" db="EMBL/GenBank/DDBJ databases">
        <authorList>
            <person name="Zhang D."/>
        </authorList>
    </citation>
    <scope>NUCLEOTIDE SEQUENCE</scope>
    <source>
        <strain evidence="4">XJ19-11</strain>
    </source>
</reference>
<dbReference type="GO" id="GO:0019698">
    <property type="term" value="P:D-galacturonate catabolic process"/>
    <property type="evidence" value="ECO:0007669"/>
    <property type="project" value="TreeGrafter"/>
</dbReference>
<dbReference type="Pfam" id="PF08666">
    <property type="entry name" value="SAF"/>
    <property type="match status" value="1"/>
</dbReference>
<keyword evidence="2" id="KW-0456">Lyase</keyword>
<dbReference type="SMART" id="SM00858">
    <property type="entry name" value="SAF"/>
    <property type="match status" value="1"/>
</dbReference>
<dbReference type="PANTHER" id="PTHR30536:SF5">
    <property type="entry name" value="ALTRONATE DEHYDRATASE"/>
    <property type="match status" value="1"/>
</dbReference>